<protein>
    <submittedName>
        <fullName evidence="1">Uncharacterized protein</fullName>
    </submittedName>
</protein>
<accession>A0AAP0WU89</accession>
<comment type="caution">
    <text evidence="1">The sequence shown here is derived from an EMBL/GenBank/DDBJ whole genome shotgun (WGS) entry which is preliminary data.</text>
</comment>
<sequence length="81" mass="8845">MGLEERGKGGRFLSRALEPVNEEKELPIPSSKIVCEFDVVHGLLLSSLGLTESGSTPMEDTLIGFFKYSSGSSFSHLKRVD</sequence>
<evidence type="ECO:0000313" key="2">
    <source>
        <dbReference type="Proteomes" id="UP001415857"/>
    </source>
</evidence>
<dbReference type="Proteomes" id="UP001415857">
    <property type="component" value="Unassembled WGS sequence"/>
</dbReference>
<dbReference type="AlphaFoldDB" id="A0AAP0WU89"/>
<organism evidence="1 2">
    <name type="scientific">Liquidambar formosana</name>
    <name type="common">Formosan gum</name>
    <dbReference type="NCBI Taxonomy" id="63359"/>
    <lineage>
        <taxon>Eukaryota</taxon>
        <taxon>Viridiplantae</taxon>
        <taxon>Streptophyta</taxon>
        <taxon>Embryophyta</taxon>
        <taxon>Tracheophyta</taxon>
        <taxon>Spermatophyta</taxon>
        <taxon>Magnoliopsida</taxon>
        <taxon>eudicotyledons</taxon>
        <taxon>Gunneridae</taxon>
        <taxon>Pentapetalae</taxon>
        <taxon>Saxifragales</taxon>
        <taxon>Altingiaceae</taxon>
        <taxon>Liquidambar</taxon>
    </lineage>
</organism>
<keyword evidence="2" id="KW-1185">Reference proteome</keyword>
<proteinExistence type="predicted"/>
<gene>
    <name evidence="1" type="ORF">L1049_013638</name>
</gene>
<reference evidence="1 2" key="1">
    <citation type="journal article" date="2024" name="Plant J.">
        <title>Genome sequences and population genomics reveal climatic adaptation and genomic divergence between two closely related sweetgum species.</title>
        <authorList>
            <person name="Xu W.Q."/>
            <person name="Ren C.Q."/>
            <person name="Zhang X.Y."/>
            <person name="Comes H.P."/>
            <person name="Liu X.H."/>
            <person name="Li Y.G."/>
            <person name="Kettle C.J."/>
            <person name="Jalonen R."/>
            <person name="Gaisberger H."/>
            <person name="Ma Y.Z."/>
            <person name="Qiu Y.X."/>
        </authorList>
    </citation>
    <scope>NUCLEOTIDE SEQUENCE [LARGE SCALE GENOMIC DNA]</scope>
    <source>
        <strain evidence="1">Hangzhou</strain>
    </source>
</reference>
<evidence type="ECO:0000313" key="1">
    <source>
        <dbReference type="EMBL" id="KAK9279954.1"/>
    </source>
</evidence>
<name>A0AAP0WU89_LIQFO</name>
<dbReference type="EMBL" id="JBBPBK010000008">
    <property type="protein sequence ID" value="KAK9279954.1"/>
    <property type="molecule type" value="Genomic_DNA"/>
</dbReference>